<protein>
    <submittedName>
        <fullName evidence="2">DUF3892 domain-containing protein</fullName>
    </submittedName>
</protein>
<dbReference type="Proteomes" id="UP000476934">
    <property type="component" value="Unassembled WGS sequence"/>
</dbReference>
<keyword evidence="4" id="KW-1185">Reference proteome</keyword>
<dbReference type="InterPro" id="IPR024997">
    <property type="entry name" value="DUF3892"/>
</dbReference>
<reference evidence="1 3" key="1">
    <citation type="submission" date="2014-10" db="EMBL/GenBank/DDBJ databases">
        <title>Draft genome of phytase producing Bacillus ginsengihumi strain M2.11.</title>
        <authorList>
            <person name="Toymentseva A."/>
            <person name="Boulygina E.A."/>
            <person name="Kazakov S.V."/>
            <person name="Kayumov I."/>
            <person name="Suleimanova A.D."/>
            <person name="Mardanova A.M."/>
            <person name="Maria S.N."/>
            <person name="Sergey M.Y."/>
            <person name="Sharipova M.R."/>
        </authorList>
    </citation>
    <scope>NUCLEOTIDE SEQUENCE [LARGE SCALE GENOMIC DNA]</scope>
    <source>
        <strain evidence="1 3">M2.11</strain>
    </source>
</reference>
<evidence type="ECO:0000313" key="2">
    <source>
        <dbReference type="EMBL" id="NEY20356.1"/>
    </source>
</evidence>
<evidence type="ECO:0000313" key="4">
    <source>
        <dbReference type="Proteomes" id="UP000476934"/>
    </source>
</evidence>
<dbReference type="AlphaFoldDB" id="A0A0A6VHF8"/>
<reference evidence="2 4" key="2">
    <citation type="submission" date="2020-02" db="EMBL/GenBank/DDBJ databases">
        <authorList>
            <person name="Feng H."/>
        </authorList>
    </citation>
    <scope>NUCLEOTIDE SEQUENCE [LARGE SCALE GENOMIC DNA]</scope>
    <source>
        <strain evidence="2 4">Gsoil 114</strain>
    </source>
</reference>
<sequence length="74" mass="8450">MLMEKIIKVERNHFGEIINFQTSSGRIISYQKALNEIEAGVISGVEVQENELGASYIVNENDDRDFSNYPPIFQ</sequence>
<comment type="caution">
    <text evidence="1">The sequence shown here is derived from an EMBL/GenBank/DDBJ whole genome shotgun (WGS) entry which is preliminary data.</text>
</comment>
<dbReference type="EMBL" id="JRUN01000011">
    <property type="protein sequence ID" value="KHD86064.1"/>
    <property type="molecule type" value="Genomic_DNA"/>
</dbReference>
<dbReference type="Proteomes" id="UP000030588">
    <property type="component" value="Unassembled WGS sequence"/>
</dbReference>
<organism evidence="1 3">
    <name type="scientific">Heyndrickxia ginsengihumi</name>
    <dbReference type="NCBI Taxonomy" id="363870"/>
    <lineage>
        <taxon>Bacteria</taxon>
        <taxon>Bacillati</taxon>
        <taxon>Bacillota</taxon>
        <taxon>Bacilli</taxon>
        <taxon>Bacillales</taxon>
        <taxon>Bacillaceae</taxon>
        <taxon>Heyndrickxia</taxon>
    </lineage>
</organism>
<name>A0A0A6VHF8_9BACI</name>
<dbReference type="STRING" id="363870.NG54_05455"/>
<proteinExistence type="predicted"/>
<reference evidence="2 4" key="3">
    <citation type="submission" date="2020-03" db="EMBL/GenBank/DDBJ databases">
        <title>Bacillus aquiflavi sp. nov., isolated from yellow water of strong flavor Chinese baijiu in Yibin region of China.</title>
        <authorList>
            <person name="Xie J."/>
        </authorList>
    </citation>
    <scope>NUCLEOTIDE SEQUENCE [LARGE SCALE GENOMIC DNA]</scope>
    <source>
        <strain evidence="2 4">Gsoil 114</strain>
    </source>
</reference>
<accession>A0A0A6VHF8</accession>
<dbReference type="OrthoDB" id="1647761at2"/>
<dbReference type="Pfam" id="PF13031">
    <property type="entry name" value="DUF3892"/>
    <property type="match status" value="1"/>
</dbReference>
<dbReference type="EMBL" id="JAAIWK010000015">
    <property type="protein sequence ID" value="NEY20356.1"/>
    <property type="molecule type" value="Genomic_DNA"/>
</dbReference>
<evidence type="ECO:0000313" key="1">
    <source>
        <dbReference type="EMBL" id="KHD86064.1"/>
    </source>
</evidence>
<gene>
    <name evidence="2" type="ORF">G4D61_10350</name>
    <name evidence="1" type="ORF">NG54_05455</name>
</gene>
<evidence type="ECO:0000313" key="3">
    <source>
        <dbReference type="Proteomes" id="UP000030588"/>
    </source>
</evidence>